<dbReference type="Proteomes" id="UP000266673">
    <property type="component" value="Unassembled WGS sequence"/>
</dbReference>
<dbReference type="EMBL" id="QKWP01001217">
    <property type="protein sequence ID" value="RIB10722.1"/>
    <property type="molecule type" value="Genomic_DNA"/>
</dbReference>
<dbReference type="OrthoDB" id="2313494at2759"/>
<protein>
    <submittedName>
        <fullName evidence="1">Uncharacterized protein</fullName>
    </submittedName>
</protein>
<sequence length="384" mass="44415">MKLVPLTSIAERVILEGKEQYKKIVEQNTITILEYKIQRDGSLKKELWDQVIKKLKNHNSGLQSISRILFPKIIELCEKFITPHIVAEIKLQIQQALWYRYFLFDILQEQYDNESEFINACIEDSYDSQQAHIISLLNNISHSNIKKAWRISNIAVFHITFIMQQWYKDIYLSELEDIFKNISAIRPCHNIYNKSALPNNRFLRDQMCYGKSYELLYTVLALAIKSEADEEVNNWCYQFRTPDISHIDESIIQNKNTIQDEYVVQVTNPKVIATKGQPNGKQKILGYHLEWELSGEVVSSDTDKSKEPGKCKPIWKVLSKEVATIFDGATRTGISETGAGELDDMTFGREGPPTWPPESYWRKRTYVLKLGTRGRKTIVAPNAG</sequence>
<comment type="caution">
    <text evidence="1">The sequence shown here is derived from an EMBL/GenBank/DDBJ whole genome shotgun (WGS) entry which is preliminary data.</text>
</comment>
<proteinExistence type="predicted"/>
<name>A0A397UKB9_9GLOM</name>
<accession>A0A397UKB9</accession>
<keyword evidence="2" id="KW-1185">Reference proteome</keyword>
<organism evidence="1 2">
    <name type="scientific">Gigaspora rosea</name>
    <dbReference type="NCBI Taxonomy" id="44941"/>
    <lineage>
        <taxon>Eukaryota</taxon>
        <taxon>Fungi</taxon>
        <taxon>Fungi incertae sedis</taxon>
        <taxon>Mucoromycota</taxon>
        <taxon>Glomeromycotina</taxon>
        <taxon>Glomeromycetes</taxon>
        <taxon>Diversisporales</taxon>
        <taxon>Gigasporaceae</taxon>
        <taxon>Gigaspora</taxon>
    </lineage>
</organism>
<gene>
    <name evidence="1" type="ORF">C2G38_2205361</name>
</gene>
<dbReference type="AlphaFoldDB" id="A0A397UKB9"/>
<evidence type="ECO:0000313" key="1">
    <source>
        <dbReference type="EMBL" id="RIB10722.1"/>
    </source>
</evidence>
<evidence type="ECO:0000313" key="2">
    <source>
        <dbReference type="Proteomes" id="UP000266673"/>
    </source>
</evidence>
<reference evidence="1 2" key="1">
    <citation type="submission" date="2018-06" db="EMBL/GenBank/DDBJ databases">
        <title>Comparative genomics reveals the genomic features of Rhizophagus irregularis, R. cerebriforme, R. diaphanum and Gigaspora rosea, and their symbiotic lifestyle signature.</title>
        <authorList>
            <person name="Morin E."/>
            <person name="San Clemente H."/>
            <person name="Chen E.C.H."/>
            <person name="De La Providencia I."/>
            <person name="Hainaut M."/>
            <person name="Kuo A."/>
            <person name="Kohler A."/>
            <person name="Murat C."/>
            <person name="Tang N."/>
            <person name="Roy S."/>
            <person name="Loubradou J."/>
            <person name="Henrissat B."/>
            <person name="Grigoriev I.V."/>
            <person name="Corradi N."/>
            <person name="Roux C."/>
            <person name="Martin F.M."/>
        </authorList>
    </citation>
    <scope>NUCLEOTIDE SEQUENCE [LARGE SCALE GENOMIC DNA]</scope>
    <source>
        <strain evidence="1 2">DAOM 194757</strain>
    </source>
</reference>